<evidence type="ECO:0000256" key="7">
    <source>
        <dbReference type="SAM" id="Phobius"/>
    </source>
</evidence>
<proteinExistence type="predicted"/>
<feature type="region of interest" description="Disordered" evidence="6">
    <location>
        <begin position="1065"/>
        <end position="1118"/>
    </location>
</feature>
<comment type="caution">
    <text evidence="10">The sequence shown here is derived from an EMBL/GenBank/DDBJ whole genome shotgun (WGS) entry which is preliminary data.</text>
</comment>
<feature type="region of interest" description="Disordered" evidence="6">
    <location>
        <begin position="458"/>
        <end position="505"/>
    </location>
</feature>
<gene>
    <name evidence="10" type="primary">cic</name>
    <name evidence="10" type="ORF">T11_131</name>
</gene>
<sequence>LPAATTNYLFSTVCSAFFYGLFVFAVVVWSALLKSTDRVGQRRAIAMEQHGGSCSNTDRGVDCPDAAHVVALKPTFKEADQLLVTDGDRYKVGTLKSTSSHMADSKKLSRRSESAGVSVGGLRSSSRVADFGSHCSARSSSCESLRDDDYLLNNTVDSDTVAFGHSVSLKDWKGARVLARPLDREDYYYSACIKLVRPNNAVVVEFDNVAELNSLVVYQDVFTVSQFDILADQAPVPELVKIGMVVCARRNADQPHFELAEVVGISMMPVSFQLKFTTITTSNNNFSSIGQSRQSTGRVHSASPDVTYLWVSRANIRLLRPPWFEELSCEIQQRSSTKTGVSFVPFWPHQACVGGVPQLNTNLGSVTTSAAGSLIAAAPTDLQAEYELAVACSSTDAVHHHHRHHLPSETGAEDLEEENQQDDNSSETASEPSGYGNMSPRSNVSADGSMVRVSNVLTPLSSTDSHSTGEKCDIPERTDSATSSTENSNSNNANNGGGSGGGLLLKKKHQKGDVMLTPGGIRKKFNGKQWRRLCSKEGCNKESQRRGYCSRHLSLNGKAYGFDPCYASPNFLMMTSQDGYGLKESSGVDGLELSSAGHLYSPTMCMLDSSTGIDGNVGRGEFDDAMAVSSLISLAEAKHSILETQAMQGHNYRLDLAYSNVASESQQHQQQLHVGTLLGERLRTSSLSASLPYETAIRQSKFQHVLEENSDDKARCMIVKSSKQGGGGWDFTTGRGFATDDRSALVSLGHAEDEDVAVATCHAMEDKTAKDLETNLTDSNEDVVTMPKKIVIETDDCDTSNGASNMRSPIGVGGAGGYLPQKQQQQFLTGNLSQRVPCMSQESTSSDAMGSFKSTEPVTALRPAPTKLSATAAAAIYGHFHHQGMSNSFAAGTHLLQKLELSRLSLFGRPEAEVPLSSDPATAGCESSVSSDQRSSDSTIISVGNASCCTSLPSTPTMVESDRHGAFKAYSTVNTTALTSASIVNVTAASATVDASSSMYASSPSSSGLLDRLSPTMQSTDFDNVRKKHSLVTAGSSSTVVSTFSASSSLSNPTQFILAPTPAQLGIAPGQTKRSSSSSSNSNSSPLPPFSQSQRSAQTSTSGDSSTDNKTIEVGNGGTVVSEKSDAVDCSKAVFKRQDSNMDRVLSKVNFGAKFAQLPEFDPDECEASSLPTTPSQIVRTYFDKQKQTMPLETNDPTLLNSPSSCKQAPKTPSRRTGNFFFGANFNLDALMDPALRKSDQETDPSPVCSPRTPKTPLDSWEKSNSRKLLDERRRLVMELFEKEGMFPSATATTQFQTLHAEVFPTKQILQLKIREVRQKVMASVQSPATPSLHGASNPVPTTPLTPGIASESNSLALSFGVQHSPRDQCTEKLSVSHPPTTVTTSRGLFFQIAHDHWSRFDSMLFEKIDNLITAEALIRFHRDRHEHPTGIRIRILSRFSCTCPKAPCNSVGRTLKPQCVNVNLASRPGGTTGLFSMSLHHPCARSMRRASAKRSSLVTTIPPSIVTKW</sequence>
<keyword evidence="4" id="KW-0804">Transcription</keyword>
<dbReference type="InterPro" id="IPR058606">
    <property type="entry name" value="HTH_Cic_C"/>
</dbReference>
<feature type="compositionally biased region" description="Basic and acidic residues" evidence="6">
    <location>
        <begin position="467"/>
        <end position="479"/>
    </location>
</feature>
<feature type="non-terminal residue" evidence="10">
    <location>
        <position position="1"/>
    </location>
</feature>
<evidence type="ECO:0000256" key="5">
    <source>
        <dbReference type="ARBA" id="ARBA00023242"/>
    </source>
</evidence>
<keyword evidence="2" id="KW-0805">Transcription regulation</keyword>
<evidence type="ECO:0000256" key="1">
    <source>
        <dbReference type="ARBA" id="ARBA00022553"/>
    </source>
</evidence>
<evidence type="ECO:0000256" key="6">
    <source>
        <dbReference type="SAM" id="MobiDB-lite"/>
    </source>
</evidence>
<evidence type="ECO:0000256" key="2">
    <source>
        <dbReference type="ARBA" id="ARBA00023015"/>
    </source>
</evidence>
<feature type="region of interest" description="Disordered" evidence="6">
    <location>
        <begin position="1325"/>
        <end position="1348"/>
    </location>
</feature>
<dbReference type="InterPro" id="IPR052412">
    <property type="entry name" value="CC-Dev_Transcription_Reg"/>
</dbReference>
<feature type="compositionally biased region" description="Low complexity" evidence="6">
    <location>
        <begin position="1074"/>
        <end position="1102"/>
    </location>
</feature>
<evidence type="ECO:0000313" key="10">
    <source>
        <dbReference type="EMBL" id="KRZ15235.1"/>
    </source>
</evidence>
<feature type="transmembrane region" description="Helical" evidence="7">
    <location>
        <begin position="7"/>
        <end position="32"/>
    </location>
</feature>
<keyword evidence="1" id="KW-0597">Phosphoprotein</keyword>
<dbReference type="Proteomes" id="UP000055024">
    <property type="component" value="Unassembled WGS sequence"/>
</dbReference>
<reference evidence="10 11" key="1">
    <citation type="submission" date="2015-01" db="EMBL/GenBank/DDBJ databases">
        <title>Evolution of Trichinella species and genotypes.</title>
        <authorList>
            <person name="Korhonen P.K."/>
            <person name="Edoardo P."/>
            <person name="Giuseppe L.R."/>
            <person name="Gasser R.B."/>
        </authorList>
    </citation>
    <scope>NUCLEOTIDE SEQUENCE [LARGE SCALE GENOMIC DNA]</scope>
    <source>
        <strain evidence="10">ISS1029</strain>
    </source>
</reference>
<keyword evidence="7" id="KW-0472">Membrane</keyword>
<feature type="compositionally biased region" description="Low complexity" evidence="6">
    <location>
        <begin position="927"/>
        <end position="936"/>
    </location>
</feature>
<keyword evidence="7" id="KW-0812">Transmembrane</keyword>
<keyword evidence="3" id="KW-0238">DNA-binding</keyword>
<feature type="domain" description="Protein capicua homolog-like" evidence="8">
    <location>
        <begin position="228"/>
        <end position="328"/>
    </location>
</feature>
<feature type="domain" description="Protein capicua homolog-like C-terminal tri-helical" evidence="9">
    <location>
        <begin position="1268"/>
        <end position="1322"/>
    </location>
</feature>
<feature type="region of interest" description="Disordered" evidence="6">
    <location>
        <begin position="400"/>
        <end position="446"/>
    </location>
</feature>
<feature type="compositionally biased region" description="Acidic residues" evidence="6">
    <location>
        <begin position="411"/>
        <end position="425"/>
    </location>
</feature>
<accession>A0A0V1HWW7</accession>
<dbReference type="Pfam" id="PF25981">
    <property type="entry name" value="HTH_Cic_C"/>
    <property type="match status" value="1"/>
</dbReference>
<dbReference type="OrthoDB" id="2377365at2759"/>
<dbReference type="Pfam" id="PF16090">
    <property type="entry name" value="DUF4819"/>
    <property type="match status" value="1"/>
</dbReference>
<dbReference type="GO" id="GO:0000977">
    <property type="term" value="F:RNA polymerase II transcription regulatory region sequence-specific DNA binding"/>
    <property type="evidence" value="ECO:0007669"/>
    <property type="project" value="TreeGrafter"/>
</dbReference>
<dbReference type="GO" id="GO:0000981">
    <property type="term" value="F:DNA-binding transcription factor activity, RNA polymerase II-specific"/>
    <property type="evidence" value="ECO:0007669"/>
    <property type="project" value="TreeGrafter"/>
</dbReference>
<feature type="compositionally biased region" description="Polar residues" evidence="6">
    <location>
        <begin position="1339"/>
        <end position="1348"/>
    </location>
</feature>
<dbReference type="GO" id="GO:0005634">
    <property type="term" value="C:nucleus"/>
    <property type="evidence" value="ECO:0007669"/>
    <property type="project" value="TreeGrafter"/>
</dbReference>
<feature type="region of interest" description="Disordered" evidence="6">
    <location>
        <begin position="913"/>
        <end position="936"/>
    </location>
</feature>
<protein>
    <submittedName>
        <fullName evidence="10">Putative transcription factor capicua</fullName>
    </submittedName>
</protein>
<feature type="region of interest" description="Disordered" evidence="6">
    <location>
        <begin position="1193"/>
        <end position="1216"/>
    </location>
</feature>
<feature type="compositionally biased region" description="Polar residues" evidence="6">
    <location>
        <begin position="1193"/>
        <end position="1207"/>
    </location>
</feature>
<dbReference type="PANTHER" id="PTHR13059:SF13">
    <property type="entry name" value="PROTEIN CAPICUA HOMOLOG"/>
    <property type="match status" value="1"/>
</dbReference>
<evidence type="ECO:0000259" key="8">
    <source>
        <dbReference type="Pfam" id="PF16090"/>
    </source>
</evidence>
<evidence type="ECO:0000256" key="4">
    <source>
        <dbReference type="ARBA" id="ARBA00023163"/>
    </source>
</evidence>
<keyword evidence="7" id="KW-1133">Transmembrane helix</keyword>
<feature type="compositionally biased region" description="Low complexity" evidence="6">
    <location>
        <begin position="480"/>
        <end position="494"/>
    </location>
</feature>
<dbReference type="EMBL" id="JYDP01000019">
    <property type="protein sequence ID" value="KRZ15235.1"/>
    <property type="molecule type" value="Genomic_DNA"/>
</dbReference>
<dbReference type="PANTHER" id="PTHR13059">
    <property type="entry name" value="HMG-BOX TRANSCRIPTION FACTOR BBX"/>
    <property type="match status" value="1"/>
</dbReference>
<evidence type="ECO:0000259" key="9">
    <source>
        <dbReference type="Pfam" id="PF25981"/>
    </source>
</evidence>
<keyword evidence="11" id="KW-1185">Reference proteome</keyword>
<feature type="region of interest" description="Disordered" evidence="6">
    <location>
        <begin position="1238"/>
        <end position="1266"/>
    </location>
</feature>
<name>A0A0V1HWW7_9BILA</name>
<dbReference type="InterPro" id="IPR032147">
    <property type="entry name" value="Cic_dom"/>
</dbReference>
<evidence type="ECO:0000313" key="11">
    <source>
        <dbReference type="Proteomes" id="UP000055024"/>
    </source>
</evidence>
<keyword evidence="5" id="KW-0539">Nucleus</keyword>
<evidence type="ECO:0000256" key="3">
    <source>
        <dbReference type="ARBA" id="ARBA00023125"/>
    </source>
</evidence>
<organism evidence="10 11">
    <name type="scientific">Trichinella zimbabwensis</name>
    <dbReference type="NCBI Taxonomy" id="268475"/>
    <lineage>
        <taxon>Eukaryota</taxon>
        <taxon>Metazoa</taxon>
        <taxon>Ecdysozoa</taxon>
        <taxon>Nematoda</taxon>
        <taxon>Enoplea</taxon>
        <taxon>Dorylaimia</taxon>
        <taxon>Trichinellida</taxon>
        <taxon>Trichinellidae</taxon>
        <taxon>Trichinella</taxon>
    </lineage>
</organism>